<dbReference type="EMBL" id="JARGDH010000001">
    <property type="protein sequence ID" value="KAL0279730.1"/>
    <property type="molecule type" value="Genomic_DNA"/>
</dbReference>
<name>A0AAW2IE05_9NEOP</name>
<gene>
    <name evidence="2" type="ORF">PYX00_001227</name>
</gene>
<accession>A0AAW2IE05</accession>
<organism evidence="2">
    <name type="scientific">Menopon gallinae</name>
    <name type="common">poultry shaft louse</name>
    <dbReference type="NCBI Taxonomy" id="328185"/>
    <lineage>
        <taxon>Eukaryota</taxon>
        <taxon>Metazoa</taxon>
        <taxon>Ecdysozoa</taxon>
        <taxon>Arthropoda</taxon>
        <taxon>Hexapoda</taxon>
        <taxon>Insecta</taxon>
        <taxon>Pterygota</taxon>
        <taxon>Neoptera</taxon>
        <taxon>Paraneoptera</taxon>
        <taxon>Psocodea</taxon>
        <taxon>Troctomorpha</taxon>
        <taxon>Phthiraptera</taxon>
        <taxon>Amblycera</taxon>
        <taxon>Menoponidae</taxon>
        <taxon>Menopon</taxon>
    </lineage>
</organism>
<evidence type="ECO:0000256" key="1">
    <source>
        <dbReference type="SAM" id="MobiDB-lite"/>
    </source>
</evidence>
<comment type="caution">
    <text evidence="2">The sequence shown here is derived from an EMBL/GenBank/DDBJ whole genome shotgun (WGS) entry which is preliminary data.</text>
</comment>
<feature type="region of interest" description="Disordered" evidence="1">
    <location>
        <begin position="1"/>
        <end position="25"/>
    </location>
</feature>
<evidence type="ECO:0000313" key="2">
    <source>
        <dbReference type="EMBL" id="KAL0279730.1"/>
    </source>
</evidence>
<sequence length="114" mass="12890">MQNGHHLHQVKGMQREKCPTGSQGASGQCLSTEIGKWTFQQCHLKVLQPKLKIRTDKEKRIGRAPTVHHRKTFADGVESASEVRFGQGKGGDYRDRMTMLVEGPFKRKAEKEMA</sequence>
<feature type="region of interest" description="Disordered" evidence="1">
    <location>
        <begin position="75"/>
        <end position="94"/>
    </location>
</feature>
<proteinExistence type="predicted"/>
<reference evidence="2" key="1">
    <citation type="journal article" date="2024" name="Gigascience">
        <title>Chromosome-level genome of the poultry shaft louse Menopon gallinae provides insight into the host-switching and adaptive evolution of parasitic lice.</title>
        <authorList>
            <person name="Xu Y."/>
            <person name="Ma L."/>
            <person name="Liu S."/>
            <person name="Liang Y."/>
            <person name="Liu Q."/>
            <person name="He Z."/>
            <person name="Tian L."/>
            <person name="Duan Y."/>
            <person name="Cai W."/>
            <person name="Li H."/>
            <person name="Song F."/>
        </authorList>
    </citation>
    <scope>NUCLEOTIDE SEQUENCE</scope>
    <source>
        <strain evidence="2">Cailab_2023a</strain>
    </source>
</reference>
<dbReference type="AlphaFoldDB" id="A0AAW2IE05"/>
<protein>
    <submittedName>
        <fullName evidence="2">Uncharacterized protein</fullName>
    </submittedName>
</protein>